<protein>
    <recommendedName>
        <fullName evidence="2">CobQ/CobB/MinD/ParA nucleotide binding domain-containing protein</fullName>
    </recommendedName>
</protein>
<dbReference type="Proteomes" id="UP000006820">
    <property type="component" value="Plasmid pNF1"/>
</dbReference>
<organism evidence="3 4">
    <name type="scientific">Nocardia farcinica (strain IFM 10152)</name>
    <dbReference type="NCBI Taxonomy" id="247156"/>
    <lineage>
        <taxon>Bacteria</taxon>
        <taxon>Bacillati</taxon>
        <taxon>Actinomycetota</taxon>
        <taxon>Actinomycetes</taxon>
        <taxon>Mycobacteriales</taxon>
        <taxon>Nocardiaceae</taxon>
        <taxon>Nocardia</taxon>
    </lineage>
</organism>
<evidence type="ECO:0000259" key="2">
    <source>
        <dbReference type="Pfam" id="PF01656"/>
    </source>
</evidence>
<dbReference type="Pfam" id="PF01656">
    <property type="entry name" value="CbiA"/>
    <property type="match status" value="1"/>
</dbReference>
<dbReference type="GO" id="GO:0005829">
    <property type="term" value="C:cytosol"/>
    <property type="evidence" value="ECO:0007669"/>
    <property type="project" value="TreeGrafter"/>
</dbReference>
<dbReference type="GO" id="GO:0009898">
    <property type="term" value="C:cytoplasmic side of plasma membrane"/>
    <property type="evidence" value="ECO:0007669"/>
    <property type="project" value="TreeGrafter"/>
</dbReference>
<keyword evidence="4" id="KW-1185">Reference proteome</keyword>
<dbReference type="Gene3D" id="3.40.50.300">
    <property type="entry name" value="P-loop containing nucleotide triphosphate hydrolases"/>
    <property type="match status" value="1"/>
</dbReference>
<evidence type="ECO:0000256" key="1">
    <source>
        <dbReference type="SAM" id="MobiDB-lite"/>
    </source>
</evidence>
<feature type="compositionally biased region" description="Basic and acidic residues" evidence="1">
    <location>
        <begin position="46"/>
        <end position="55"/>
    </location>
</feature>
<feature type="compositionally biased region" description="Basic and acidic residues" evidence="1">
    <location>
        <begin position="64"/>
        <end position="73"/>
    </location>
</feature>
<keyword evidence="3" id="KW-0614">Plasmid</keyword>
<dbReference type="GO" id="GO:0051782">
    <property type="term" value="P:negative regulation of cell division"/>
    <property type="evidence" value="ECO:0007669"/>
    <property type="project" value="TreeGrafter"/>
</dbReference>
<dbReference type="eggNOG" id="COG0455">
    <property type="taxonomic scope" value="Bacteria"/>
</dbReference>
<reference evidence="3 4" key="1">
    <citation type="journal article" date="2004" name="Proc. Natl. Acad. Sci. U.S.A.">
        <title>The complete genomic sequence of Nocardia farcinica IFM 10152.</title>
        <authorList>
            <person name="Ishikawa J."/>
            <person name="Yamashita A."/>
            <person name="Mikami Y."/>
            <person name="Hoshino Y."/>
            <person name="Kurita H."/>
            <person name="Hotta K."/>
            <person name="Shiba T."/>
            <person name="Hattori M."/>
        </authorList>
    </citation>
    <scope>NUCLEOTIDE SEQUENCE [LARGE SCALE GENOMIC DNA]</scope>
    <source>
        <strain evidence="3 4">IFM 10152</strain>
        <plasmid evidence="4">Plasmid pNF1</plasmid>
    </source>
</reference>
<dbReference type="PANTHER" id="PTHR43384">
    <property type="entry name" value="SEPTUM SITE-DETERMINING PROTEIN MIND HOMOLOG, CHLOROPLASTIC-RELATED"/>
    <property type="match status" value="1"/>
</dbReference>
<dbReference type="InterPro" id="IPR002586">
    <property type="entry name" value="CobQ/CobB/MinD/ParA_Nub-bd_dom"/>
</dbReference>
<feature type="region of interest" description="Disordered" evidence="1">
    <location>
        <begin position="25"/>
        <end position="75"/>
    </location>
</feature>
<accession>Q5YMG1</accession>
<dbReference type="GO" id="GO:0005524">
    <property type="term" value="F:ATP binding"/>
    <property type="evidence" value="ECO:0007669"/>
    <property type="project" value="TreeGrafter"/>
</dbReference>
<dbReference type="EMBL" id="AP006619">
    <property type="protein sequence ID" value="BAD60630.1"/>
    <property type="molecule type" value="Genomic_DNA"/>
</dbReference>
<dbReference type="HOGENOM" id="CLU_003609_0_1_11"/>
<evidence type="ECO:0000313" key="4">
    <source>
        <dbReference type="Proteomes" id="UP000006820"/>
    </source>
</evidence>
<dbReference type="AlphaFoldDB" id="Q5YMG1"/>
<dbReference type="GO" id="GO:0016887">
    <property type="term" value="F:ATP hydrolysis activity"/>
    <property type="evidence" value="ECO:0007669"/>
    <property type="project" value="TreeGrafter"/>
</dbReference>
<dbReference type="KEGG" id="nfa:PNF1_1050"/>
<dbReference type="OrthoDB" id="4597894at2"/>
<feature type="domain" description="CobQ/CobB/MinD/ParA nucleotide binding" evidence="2">
    <location>
        <begin position="123"/>
        <end position="164"/>
    </location>
</feature>
<sequence length="371" mass="40310">MAKQYSPPPVVAPWSTDTAAYGGRADSGLWTDGVPAQGVSPLQRAHAGEWRHTSSDRSAAVTPESRDWRRDPVRPAPGSGWRRALYLMSGKTLNLGESPAEVRARELDRRIRTAIESDFCIGVVQLKGGSGKTTTAMGIGNAFAACRTDGVIAFDVNPDRGNLARRTTARTESSALTLLAGPRPRRVQDVRTHTQLTPAGLDILASAADPATADSFSAHDYRQLVDLASDYFPLMLADCGTGITHPATQAVLDEADALVIPLDAKKDSADEAVAAAEYLHTAFAKDPVTGDPLLDERGERRWLYRGLLSRTVVVISHQQPGRRMFDASAATRWFNHLVHAVHEIPYDRHLDEGGVIDPQLLHPRTVLAYSR</sequence>
<dbReference type="SUPFAM" id="SSF52540">
    <property type="entry name" value="P-loop containing nucleoside triphosphate hydrolases"/>
    <property type="match status" value="1"/>
</dbReference>
<gene>
    <name evidence="3" type="ordered locus">PNF1_1050</name>
</gene>
<geneLocation type="plasmid" evidence="3 4">
    <name>pNF1</name>
</geneLocation>
<proteinExistence type="predicted"/>
<evidence type="ECO:0000313" key="3">
    <source>
        <dbReference type="EMBL" id="BAD60630.1"/>
    </source>
</evidence>
<dbReference type="InterPro" id="IPR050625">
    <property type="entry name" value="ParA/MinD_ATPase"/>
</dbReference>
<dbReference type="InterPro" id="IPR027417">
    <property type="entry name" value="P-loop_NTPase"/>
</dbReference>
<name>Q5YMG1_NOCFA</name>
<dbReference type="PANTHER" id="PTHR43384:SF14">
    <property type="entry name" value="ESX-1 SECRETION-ASSOCIATED PROTEIN ESPI"/>
    <property type="match status" value="1"/>
</dbReference>